<evidence type="ECO:0000256" key="2">
    <source>
        <dbReference type="ARBA" id="ARBA00022692"/>
    </source>
</evidence>
<name>A0A370HFP6_9NOCA</name>
<dbReference type="GO" id="GO:0005886">
    <property type="term" value="C:plasma membrane"/>
    <property type="evidence" value="ECO:0007669"/>
    <property type="project" value="UniProtKB-SubCell"/>
</dbReference>
<dbReference type="OrthoDB" id="9781469at2"/>
<feature type="transmembrane region" description="Helical" evidence="6">
    <location>
        <begin position="12"/>
        <end position="33"/>
    </location>
</feature>
<dbReference type="PANTHER" id="PTHR42718">
    <property type="entry name" value="MAJOR FACILITATOR SUPERFAMILY MULTIDRUG TRANSPORTER MFSC"/>
    <property type="match status" value="1"/>
</dbReference>
<gene>
    <name evidence="8" type="ORF">DFR68_101891</name>
</gene>
<keyword evidence="9" id="KW-1185">Reference proteome</keyword>
<feature type="transmembrane region" description="Helical" evidence="6">
    <location>
        <begin position="80"/>
        <end position="98"/>
    </location>
</feature>
<feature type="transmembrane region" description="Helical" evidence="6">
    <location>
        <begin position="328"/>
        <end position="348"/>
    </location>
</feature>
<dbReference type="GO" id="GO:0022857">
    <property type="term" value="F:transmembrane transporter activity"/>
    <property type="evidence" value="ECO:0007669"/>
    <property type="project" value="InterPro"/>
</dbReference>
<dbReference type="InterPro" id="IPR020846">
    <property type="entry name" value="MFS_dom"/>
</dbReference>
<dbReference type="Proteomes" id="UP000255355">
    <property type="component" value="Unassembled WGS sequence"/>
</dbReference>
<feature type="transmembrane region" description="Helical" evidence="6">
    <location>
        <begin position="139"/>
        <end position="161"/>
    </location>
</feature>
<evidence type="ECO:0000256" key="1">
    <source>
        <dbReference type="ARBA" id="ARBA00004651"/>
    </source>
</evidence>
<reference evidence="8 9" key="1">
    <citation type="submission" date="2018-07" db="EMBL/GenBank/DDBJ databases">
        <title>Genomic Encyclopedia of Type Strains, Phase IV (KMG-IV): sequencing the most valuable type-strain genomes for metagenomic binning, comparative biology and taxonomic classification.</title>
        <authorList>
            <person name="Goeker M."/>
        </authorList>
    </citation>
    <scope>NUCLEOTIDE SEQUENCE [LARGE SCALE GENOMIC DNA]</scope>
    <source>
        <strain evidence="8 9">DSM 44952</strain>
    </source>
</reference>
<dbReference type="InterPro" id="IPR036259">
    <property type="entry name" value="MFS_trans_sf"/>
</dbReference>
<feature type="transmembrane region" description="Helical" evidence="6">
    <location>
        <begin position="476"/>
        <end position="496"/>
    </location>
</feature>
<protein>
    <submittedName>
        <fullName evidence="8">EmrB/QacA subfamily drug resistance transporter</fullName>
    </submittedName>
</protein>
<dbReference type="RefSeq" id="WP_068016448.1">
    <property type="nucleotide sequence ID" value="NZ_QQAZ01000001.1"/>
</dbReference>
<dbReference type="EMBL" id="QQAZ01000001">
    <property type="protein sequence ID" value="RDI56054.1"/>
    <property type="molecule type" value="Genomic_DNA"/>
</dbReference>
<feature type="transmembrane region" description="Helical" evidence="6">
    <location>
        <begin position="167"/>
        <end position="187"/>
    </location>
</feature>
<feature type="transmembrane region" description="Helical" evidence="6">
    <location>
        <begin position="271"/>
        <end position="295"/>
    </location>
</feature>
<feature type="transmembrane region" description="Helical" evidence="6">
    <location>
        <begin position="404"/>
        <end position="421"/>
    </location>
</feature>
<feature type="transmembrane region" description="Helical" evidence="6">
    <location>
        <begin position="301"/>
        <end position="321"/>
    </location>
</feature>
<feature type="transmembrane region" description="Helical" evidence="6">
    <location>
        <begin position="104"/>
        <end position="127"/>
    </location>
</feature>
<evidence type="ECO:0000256" key="3">
    <source>
        <dbReference type="ARBA" id="ARBA00022989"/>
    </source>
</evidence>
<accession>A0A370HFP6</accession>
<dbReference type="Pfam" id="PF07690">
    <property type="entry name" value="MFS_1"/>
    <property type="match status" value="1"/>
</dbReference>
<sequence length="523" mass="53126">MDTTVTQWSARLRWVVLLSCLAVALVVASMAALYTALPEIAADTGATQSQLTWIIDGYTLALACLVLPAGALGDRYGRRAMLIGGLAIFALASALPLVADGPVWLIAARTLGGVGAAFVMPSTLSILTTKLPAEGRNIAVGIWAGTVGGGAVLGILGSGLLMEYWSWMSITVAMTVIGAVLAIAACTVPESLDASRPPFDPWGALSGAAAVGLLVIAALEAPQRGWSDPVVIAAALAGSAAAAVFTLIELRSGHPLLDVRLLARRGFGTGTVSVAIQFLVSFGLFMVIVQFFQLILGYRPLMSALAMAPMIAPMIALSLVAPWLAERYGLRVPTAAGLTIVGVGLLALSRLSVDSTFVDVLWPLLIMSTGLGLSAAPATAAIVNDAPADKQGVAAAVNDAAREVGAAVGIALAGSVLAAGYSHRIGPLLPLIPEPIRDPVAGSLAGALQVTDHIGPQAAPLAQAAEAAFVHGLRQASATLGVITLAVAVVLAVWAPGRGARPTAVRAEPEPVPVGKAAEPLPE</sequence>
<dbReference type="PROSITE" id="PS50850">
    <property type="entry name" value="MFS"/>
    <property type="match status" value="1"/>
</dbReference>
<dbReference type="Gene3D" id="1.20.1250.20">
    <property type="entry name" value="MFS general substrate transporter like domains"/>
    <property type="match status" value="2"/>
</dbReference>
<comment type="subcellular location">
    <subcellularLocation>
        <location evidence="1">Cell membrane</location>
        <topology evidence="1">Multi-pass membrane protein</topology>
    </subcellularLocation>
</comment>
<proteinExistence type="predicted"/>
<dbReference type="STRING" id="1210089.GCA_001613165_01823"/>
<keyword evidence="4 6" id="KW-0472">Membrane</keyword>
<keyword evidence="3 6" id="KW-1133">Transmembrane helix</keyword>
<feature type="transmembrane region" description="Helical" evidence="6">
    <location>
        <begin position="199"/>
        <end position="219"/>
    </location>
</feature>
<comment type="caution">
    <text evidence="8">The sequence shown here is derived from an EMBL/GenBank/DDBJ whole genome shotgun (WGS) entry which is preliminary data.</text>
</comment>
<evidence type="ECO:0000259" key="7">
    <source>
        <dbReference type="PROSITE" id="PS50850"/>
    </source>
</evidence>
<dbReference type="AlphaFoldDB" id="A0A370HFP6"/>
<dbReference type="PANTHER" id="PTHR42718:SF42">
    <property type="entry name" value="EXPORT PROTEIN"/>
    <property type="match status" value="1"/>
</dbReference>
<feature type="domain" description="Major facilitator superfamily (MFS) profile" evidence="7">
    <location>
        <begin position="15"/>
        <end position="499"/>
    </location>
</feature>
<feature type="transmembrane region" description="Helical" evidence="6">
    <location>
        <begin position="53"/>
        <end position="73"/>
    </location>
</feature>
<evidence type="ECO:0000256" key="6">
    <source>
        <dbReference type="SAM" id="Phobius"/>
    </source>
</evidence>
<evidence type="ECO:0000256" key="5">
    <source>
        <dbReference type="SAM" id="MobiDB-lite"/>
    </source>
</evidence>
<evidence type="ECO:0000256" key="4">
    <source>
        <dbReference type="ARBA" id="ARBA00023136"/>
    </source>
</evidence>
<evidence type="ECO:0000313" key="8">
    <source>
        <dbReference type="EMBL" id="RDI56054.1"/>
    </source>
</evidence>
<dbReference type="CDD" id="cd17321">
    <property type="entry name" value="MFS_MMR_MDR_like"/>
    <property type="match status" value="1"/>
</dbReference>
<feature type="region of interest" description="Disordered" evidence="5">
    <location>
        <begin position="502"/>
        <end position="523"/>
    </location>
</feature>
<feature type="transmembrane region" description="Helical" evidence="6">
    <location>
        <begin position="231"/>
        <end position="250"/>
    </location>
</feature>
<dbReference type="SUPFAM" id="SSF103473">
    <property type="entry name" value="MFS general substrate transporter"/>
    <property type="match status" value="1"/>
</dbReference>
<keyword evidence="2 6" id="KW-0812">Transmembrane</keyword>
<feature type="transmembrane region" description="Helical" evidence="6">
    <location>
        <begin position="360"/>
        <end position="383"/>
    </location>
</feature>
<evidence type="ECO:0000313" key="9">
    <source>
        <dbReference type="Proteomes" id="UP000255355"/>
    </source>
</evidence>
<organism evidence="8 9">
    <name type="scientific">Nocardia mexicana</name>
    <dbReference type="NCBI Taxonomy" id="279262"/>
    <lineage>
        <taxon>Bacteria</taxon>
        <taxon>Bacillati</taxon>
        <taxon>Actinomycetota</taxon>
        <taxon>Actinomycetes</taxon>
        <taxon>Mycobacteriales</taxon>
        <taxon>Nocardiaceae</taxon>
        <taxon>Nocardia</taxon>
    </lineage>
</organism>
<dbReference type="InterPro" id="IPR011701">
    <property type="entry name" value="MFS"/>
</dbReference>